<name>X1NWW1_9ZZZZ</name>
<comment type="caution">
    <text evidence="1">The sequence shown here is derived from an EMBL/GenBank/DDBJ whole genome shotgun (WGS) entry which is preliminary data.</text>
</comment>
<accession>X1NWW1</accession>
<feature type="non-terminal residue" evidence="1">
    <location>
        <position position="67"/>
    </location>
</feature>
<dbReference type="AlphaFoldDB" id="X1NWW1"/>
<proteinExistence type="predicted"/>
<evidence type="ECO:0000313" key="1">
    <source>
        <dbReference type="EMBL" id="GAI48527.1"/>
    </source>
</evidence>
<sequence length="67" mass="7789">MECPLFCIGNYSVELMKENPAFNCLQADCAWWDERHGCCGERTKRLQTERIADKLNMIAKELTPIRP</sequence>
<gene>
    <name evidence="1" type="ORF">S06H3_59332</name>
</gene>
<protein>
    <submittedName>
        <fullName evidence="1">Uncharacterized protein</fullName>
    </submittedName>
</protein>
<dbReference type="EMBL" id="BARV01038535">
    <property type="protein sequence ID" value="GAI48527.1"/>
    <property type="molecule type" value="Genomic_DNA"/>
</dbReference>
<reference evidence="1" key="1">
    <citation type="journal article" date="2014" name="Front. Microbiol.">
        <title>High frequency of phylogenetically diverse reductive dehalogenase-homologous genes in deep subseafloor sedimentary metagenomes.</title>
        <authorList>
            <person name="Kawai M."/>
            <person name="Futagami T."/>
            <person name="Toyoda A."/>
            <person name="Takaki Y."/>
            <person name="Nishi S."/>
            <person name="Hori S."/>
            <person name="Arai W."/>
            <person name="Tsubouchi T."/>
            <person name="Morono Y."/>
            <person name="Uchiyama I."/>
            <person name="Ito T."/>
            <person name="Fujiyama A."/>
            <person name="Inagaki F."/>
            <person name="Takami H."/>
        </authorList>
    </citation>
    <scope>NUCLEOTIDE SEQUENCE</scope>
    <source>
        <strain evidence="1">Expedition CK06-06</strain>
    </source>
</reference>
<organism evidence="1">
    <name type="scientific">marine sediment metagenome</name>
    <dbReference type="NCBI Taxonomy" id="412755"/>
    <lineage>
        <taxon>unclassified sequences</taxon>
        <taxon>metagenomes</taxon>
        <taxon>ecological metagenomes</taxon>
    </lineage>
</organism>